<dbReference type="Proteomes" id="UP000010105">
    <property type="component" value="Chromosome 1"/>
</dbReference>
<dbReference type="KEGG" id="bpx:BUPH_03160"/>
<sequence>MPYIVTLPLPDAEPPCAQAPSNTMDATSANTIFMTAFPAKTGVDSSLARQAHAEAQSRMRRRRVFVAAAIHGSR</sequence>
<dbReference type="HOGENOM" id="CLU_2680619_0_0_4"/>
<evidence type="ECO:0000313" key="1">
    <source>
        <dbReference type="EMBL" id="AFT86734.1"/>
    </source>
</evidence>
<organism evidence="1 2">
    <name type="scientific">Paraburkholderia phenoliruptrix BR3459a</name>
    <dbReference type="NCBI Taxonomy" id="1229205"/>
    <lineage>
        <taxon>Bacteria</taxon>
        <taxon>Pseudomonadati</taxon>
        <taxon>Pseudomonadota</taxon>
        <taxon>Betaproteobacteria</taxon>
        <taxon>Burkholderiales</taxon>
        <taxon>Burkholderiaceae</taxon>
        <taxon>Paraburkholderia</taxon>
    </lineage>
</organism>
<gene>
    <name evidence="1" type="ORF">BUPH_03160</name>
</gene>
<dbReference type="EMBL" id="CP003863">
    <property type="protein sequence ID" value="AFT86734.1"/>
    <property type="molecule type" value="Genomic_DNA"/>
</dbReference>
<reference evidence="1 2" key="1">
    <citation type="journal article" date="2012" name="J. Bacteriol.">
        <title>Complete Genome Sequence of Burkholderia phenoliruptrix BR3459a (CLA1), a Heat-Tolerant, Nitrogen-Fixing Symbiont of Mimosa flocculosa.</title>
        <authorList>
            <person name="de Oliveira Cunha C."/>
            <person name="Goda Zuleta L.F."/>
            <person name="Paula de Almeida L.G."/>
            <person name="Prioli Ciapina L."/>
            <person name="Lustrino Borges W."/>
            <person name="Pitard R.M."/>
            <person name="Baldani J.I."/>
            <person name="Straliotto R."/>
            <person name="de Faria S.M."/>
            <person name="Hungria M."/>
            <person name="Sousa Cavada B."/>
            <person name="Mercante F.M."/>
            <person name="Ribeiro de Vasconcelos A.T."/>
        </authorList>
    </citation>
    <scope>NUCLEOTIDE SEQUENCE [LARGE SCALE GENOMIC DNA]</scope>
    <source>
        <strain evidence="1 2">BR3459a</strain>
    </source>
</reference>
<evidence type="ECO:0000313" key="2">
    <source>
        <dbReference type="Proteomes" id="UP000010105"/>
    </source>
</evidence>
<protein>
    <submittedName>
        <fullName evidence="1">Uncharacterized protein</fullName>
    </submittedName>
</protein>
<dbReference type="AlphaFoldDB" id="K0DU24"/>
<dbReference type="PATRIC" id="fig|1229205.11.peg.2991"/>
<proteinExistence type="predicted"/>
<name>K0DU24_9BURK</name>
<accession>K0DU24</accession>